<comment type="caution">
    <text evidence="2">The sequence shown here is derived from an EMBL/GenBank/DDBJ whole genome shotgun (WGS) entry which is preliminary data.</text>
</comment>
<gene>
    <name evidence="2" type="ORF">GLW07_12375</name>
</gene>
<name>A0A845F043_9BACL</name>
<dbReference type="Gene3D" id="2.130.10.10">
    <property type="entry name" value="YVTN repeat-like/Quinoprotein amine dehydrogenase"/>
    <property type="match status" value="1"/>
</dbReference>
<evidence type="ECO:0000313" key="2">
    <source>
        <dbReference type="EMBL" id="MYL64149.1"/>
    </source>
</evidence>
<evidence type="ECO:0008006" key="4">
    <source>
        <dbReference type="Google" id="ProtNLM"/>
    </source>
</evidence>
<proteinExistence type="predicted"/>
<organism evidence="2 3">
    <name type="scientific">Guptibacillus hwajinpoensis</name>
    <dbReference type="NCBI Taxonomy" id="208199"/>
    <lineage>
        <taxon>Bacteria</taxon>
        <taxon>Bacillati</taxon>
        <taxon>Bacillota</taxon>
        <taxon>Bacilli</taxon>
        <taxon>Bacillales</taxon>
        <taxon>Guptibacillaceae</taxon>
        <taxon>Guptibacillus</taxon>
    </lineage>
</organism>
<evidence type="ECO:0000313" key="3">
    <source>
        <dbReference type="Proteomes" id="UP000447833"/>
    </source>
</evidence>
<dbReference type="RefSeq" id="WP_160919586.1">
    <property type="nucleotide sequence ID" value="NZ_WMEY01000003.1"/>
</dbReference>
<dbReference type="PROSITE" id="PS51257">
    <property type="entry name" value="PROKAR_LIPOPROTEIN"/>
    <property type="match status" value="1"/>
</dbReference>
<dbReference type="Proteomes" id="UP000447833">
    <property type="component" value="Unassembled WGS sequence"/>
</dbReference>
<accession>A0A845F043</accession>
<dbReference type="InterPro" id="IPR054817">
    <property type="entry name" value="Glycosyl_F510_1955-like"/>
</dbReference>
<feature type="compositionally biased region" description="Basic and acidic residues" evidence="1">
    <location>
        <begin position="31"/>
        <end position="41"/>
    </location>
</feature>
<dbReference type="NCBIfam" id="NF045728">
    <property type="entry name" value="glycosyl_F510_1955"/>
    <property type="match status" value="1"/>
</dbReference>
<evidence type="ECO:0000256" key="1">
    <source>
        <dbReference type="SAM" id="MobiDB-lite"/>
    </source>
</evidence>
<sequence length="320" mass="35365">MKKHWIIIFGALLLILAGCQEENSKPVESNDAVKETPKKETASLSESSFYKPTSRKQINHVHGIGYPGNQHELFVATHLGPLIYLDGTWYEAEANNNDYMGFQAVSDGFYSSGHPGEGSDLPNPLGLIKSTDRGKTLEQLGFQGESDFHYLAVGYETHSIYAVNQQKNSEMDTGVYYSEDASDWNQVKLKGTPDQINGIFAHPTDDKVVAITSPKGLYLSEDQGESFTPITEDSSITSMVFLKDRIIFAKNGTASQLVSLKNGEETPISMPNKIEKAIDYLTVNPQNENEISFHTSDGSLYHTKDAGESWVTLIDQGKIN</sequence>
<reference evidence="2 3" key="1">
    <citation type="submission" date="2019-11" db="EMBL/GenBank/DDBJ databases">
        <title>Genome sequences of 17 halophilic strains isolated from different environments.</title>
        <authorList>
            <person name="Furrow R.E."/>
        </authorList>
    </citation>
    <scope>NUCLEOTIDE SEQUENCE [LARGE SCALE GENOMIC DNA]</scope>
    <source>
        <strain evidence="2 3">22506_14_FS</strain>
    </source>
</reference>
<dbReference type="InterPro" id="IPR015943">
    <property type="entry name" value="WD40/YVTN_repeat-like_dom_sf"/>
</dbReference>
<protein>
    <recommendedName>
        <fullName evidence="4">Sortilin N-terminal domain-containing protein</fullName>
    </recommendedName>
</protein>
<feature type="region of interest" description="Disordered" evidence="1">
    <location>
        <begin position="25"/>
        <end position="47"/>
    </location>
</feature>
<dbReference type="EMBL" id="WMEY01000003">
    <property type="protein sequence ID" value="MYL64149.1"/>
    <property type="molecule type" value="Genomic_DNA"/>
</dbReference>
<dbReference type="SUPFAM" id="SSF110296">
    <property type="entry name" value="Oligoxyloglucan reducing end-specific cellobiohydrolase"/>
    <property type="match status" value="1"/>
</dbReference>
<dbReference type="AlphaFoldDB" id="A0A845F043"/>